<accession>A0AAV4YBM2</accession>
<proteinExistence type="predicted"/>
<sequence>MPCHLTRLLHTFKEQFCFLLSRGMCGDSCAMPNASKYTVFAIGLISHPFDPVCFRLQKFELQENVIQI</sequence>
<comment type="caution">
    <text evidence="1">The sequence shown here is derived from an EMBL/GenBank/DDBJ whole genome shotgun (WGS) entry which is preliminary data.</text>
</comment>
<keyword evidence="2" id="KW-1185">Reference proteome</keyword>
<gene>
    <name evidence="1" type="ORF">CEXT_287731</name>
</gene>
<organism evidence="1 2">
    <name type="scientific">Caerostris extrusa</name>
    <name type="common">Bark spider</name>
    <name type="synonym">Caerostris bankana</name>
    <dbReference type="NCBI Taxonomy" id="172846"/>
    <lineage>
        <taxon>Eukaryota</taxon>
        <taxon>Metazoa</taxon>
        <taxon>Ecdysozoa</taxon>
        <taxon>Arthropoda</taxon>
        <taxon>Chelicerata</taxon>
        <taxon>Arachnida</taxon>
        <taxon>Araneae</taxon>
        <taxon>Araneomorphae</taxon>
        <taxon>Entelegynae</taxon>
        <taxon>Araneoidea</taxon>
        <taxon>Araneidae</taxon>
        <taxon>Caerostris</taxon>
    </lineage>
</organism>
<evidence type="ECO:0000313" key="1">
    <source>
        <dbReference type="EMBL" id="GIZ04470.1"/>
    </source>
</evidence>
<dbReference type="Proteomes" id="UP001054945">
    <property type="component" value="Unassembled WGS sequence"/>
</dbReference>
<evidence type="ECO:0000313" key="2">
    <source>
        <dbReference type="Proteomes" id="UP001054945"/>
    </source>
</evidence>
<dbReference type="EMBL" id="BPLR01001740">
    <property type="protein sequence ID" value="GIZ04470.1"/>
    <property type="molecule type" value="Genomic_DNA"/>
</dbReference>
<reference evidence="1 2" key="1">
    <citation type="submission" date="2021-06" db="EMBL/GenBank/DDBJ databases">
        <title>Caerostris extrusa draft genome.</title>
        <authorList>
            <person name="Kono N."/>
            <person name="Arakawa K."/>
        </authorList>
    </citation>
    <scope>NUCLEOTIDE SEQUENCE [LARGE SCALE GENOMIC DNA]</scope>
</reference>
<dbReference type="AlphaFoldDB" id="A0AAV4YBM2"/>
<protein>
    <submittedName>
        <fullName evidence="1">Uncharacterized protein</fullName>
    </submittedName>
</protein>
<name>A0AAV4YBM2_CAEEX</name>